<dbReference type="InterPro" id="IPR014718">
    <property type="entry name" value="GH-type_carb-bd"/>
</dbReference>
<keyword evidence="3" id="KW-0106">Calcium</keyword>
<dbReference type="RefSeq" id="WP_182203430.1">
    <property type="nucleotide sequence ID" value="NZ_JACGLT010000003.1"/>
</dbReference>
<dbReference type="Pfam" id="PF01263">
    <property type="entry name" value="Aldose_epim"/>
    <property type="match status" value="1"/>
</dbReference>
<evidence type="ECO:0000313" key="4">
    <source>
        <dbReference type="EMBL" id="MBA6152184.1"/>
    </source>
</evidence>
<comment type="subunit">
    <text evidence="2">Monomer.</text>
</comment>
<dbReference type="PANTHER" id="PTHR10091:SF0">
    <property type="entry name" value="GALACTOSE MUTAROTASE"/>
    <property type="match status" value="1"/>
</dbReference>
<dbReference type="GO" id="GO:0004034">
    <property type="term" value="F:aldose 1-epimerase activity"/>
    <property type="evidence" value="ECO:0007669"/>
    <property type="project" value="TreeGrafter"/>
</dbReference>
<gene>
    <name evidence="4" type="ORF">H3Z82_05530</name>
</gene>
<dbReference type="CDD" id="cd01081">
    <property type="entry name" value="Aldose_epim"/>
    <property type="match status" value="1"/>
</dbReference>
<accession>A0A7W2M3S2</accession>
<organism evidence="4 5">
    <name type="scientific">Gelidibacter maritimus</name>
    <dbReference type="NCBI Taxonomy" id="2761487"/>
    <lineage>
        <taxon>Bacteria</taxon>
        <taxon>Pseudomonadati</taxon>
        <taxon>Bacteroidota</taxon>
        <taxon>Flavobacteriia</taxon>
        <taxon>Flavobacteriales</taxon>
        <taxon>Flavobacteriaceae</taxon>
        <taxon>Gelidibacter</taxon>
    </lineage>
</organism>
<dbReference type="Gene3D" id="2.70.98.10">
    <property type="match status" value="1"/>
</dbReference>
<keyword evidence="5" id="KW-1185">Reference proteome</keyword>
<dbReference type="GO" id="GO:0033499">
    <property type="term" value="P:galactose catabolic process via UDP-galactose, Leloir pathway"/>
    <property type="evidence" value="ECO:0007669"/>
    <property type="project" value="TreeGrafter"/>
</dbReference>
<dbReference type="EMBL" id="JACGLT010000003">
    <property type="protein sequence ID" value="MBA6152184.1"/>
    <property type="molecule type" value="Genomic_DNA"/>
</dbReference>
<dbReference type="SUPFAM" id="SSF74650">
    <property type="entry name" value="Galactose mutarotase-like"/>
    <property type="match status" value="1"/>
</dbReference>
<dbReference type="AlphaFoldDB" id="A0A7W2M3S2"/>
<comment type="cofactor">
    <cofactor evidence="1">
        <name>Ca(2+)</name>
        <dbReference type="ChEBI" id="CHEBI:29108"/>
    </cofactor>
</comment>
<dbReference type="Proteomes" id="UP000541857">
    <property type="component" value="Unassembled WGS sequence"/>
</dbReference>
<name>A0A7W2M3S2_9FLAO</name>
<protein>
    <submittedName>
        <fullName evidence="4">Aldose 1-epimerase</fullName>
    </submittedName>
</protein>
<dbReference type="InterPro" id="IPR008183">
    <property type="entry name" value="Aldose_1/G6P_1-epimerase"/>
</dbReference>
<evidence type="ECO:0000313" key="5">
    <source>
        <dbReference type="Proteomes" id="UP000541857"/>
    </source>
</evidence>
<dbReference type="GO" id="GO:0030246">
    <property type="term" value="F:carbohydrate binding"/>
    <property type="evidence" value="ECO:0007669"/>
    <property type="project" value="InterPro"/>
</dbReference>
<dbReference type="InterPro" id="IPR011013">
    <property type="entry name" value="Gal_mutarotase_sf_dom"/>
</dbReference>
<reference evidence="4 5" key="1">
    <citation type="submission" date="2020-07" db="EMBL/GenBank/DDBJ databases">
        <title>Bacterium isolated from marine sediment.</title>
        <authorList>
            <person name="Shang D."/>
        </authorList>
    </citation>
    <scope>NUCLEOTIDE SEQUENCE [LARGE SCALE GENOMIC DNA]</scope>
    <source>
        <strain evidence="4 5">F6074</strain>
    </source>
</reference>
<evidence type="ECO:0000256" key="2">
    <source>
        <dbReference type="ARBA" id="ARBA00011245"/>
    </source>
</evidence>
<proteinExistence type="predicted"/>
<dbReference type="PANTHER" id="PTHR10091">
    <property type="entry name" value="ALDOSE-1-EPIMERASE"/>
    <property type="match status" value="1"/>
</dbReference>
<comment type="caution">
    <text evidence="4">The sequence shown here is derived from an EMBL/GenBank/DDBJ whole genome shotgun (WGS) entry which is preliminary data.</text>
</comment>
<evidence type="ECO:0000256" key="1">
    <source>
        <dbReference type="ARBA" id="ARBA00001913"/>
    </source>
</evidence>
<sequence length="296" mass="33833">MYSITQNDQSGSVEIKNVAQGVYAKIYLNDGGSLQELTLDNVPLIVDLAPLTYDTTYASAILFPFANRIKDGQYRFKGQEFQLNPNQKEEHNALHGLVYNKTFLVTHQSVQKERAEIIMEYDYKQVEAGFPFTFKMQLKYTFTQTGLNINISVINTSETAFPFTIGWHPYFLSENLENSILKFESEHKLNIGERNIGSHLEPISPIDSVVLKNKDLDDCWQIKGTDVKFDTPFYKLVLSSSETDAFLQLYTPPKEHIIAIEPTTGVSDSFNNNIGLKFLEPRKTFEIDWALKVYTN</sequence>
<dbReference type="GO" id="GO:0006006">
    <property type="term" value="P:glucose metabolic process"/>
    <property type="evidence" value="ECO:0007669"/>
    <property type="project" value="TreeGrafter"/>
</dbReference>
<evidence type="ECO:0000256" key="3">
    <source>
        <dbReference type="ARBA" id="ARBA00022837"/>
    </source>
</evidence>